<dbReference type="GO" id="GO:0007200">
    <property type="term" value="P:phospholipase C-activating G protein-coupled receptor signaling pathway"/>
    <property type="evidence" value="ECO:0007669"/>
    <property type="project" value="TreeGrafter"/>
</dbReference>
<gene>
    <name evidence="15" type="primary">C3ar1</name>
    <name evidence="15" type="ORF">RHYJUB_R14307</name>
</gene>
<dbReference type="GO" id="GO:0007204">
    <property type="term" value="P:positive regulation of cytosolic calcium ion concentration"/>
    <property type="evidence" value="ECO:0007669"/>
    <property type="project" value="TreeGrafter"/>
</dbReference>
<keyword evidence="3" id="KW-0597">Phosphoprotein</keyword>
<evidence type="ECO:0000256" key="8">
    <source>
        <dbReference type="ARBA" id="ARBA00023157"/>
    </source>
</evidence>
<feature type="transmembrane region" description="Helical" evidence="13">
    <location>
        <begin position="309"/>
        <end position="325"/>
    </location>
</feature>
<feature type="transmembrane region" description="Helical" evidence="13">
    <location>
        <begin position="59"/>
        <end position="83"/>
    </location>
</feature>
<dbReference type="InterPro" id="IPR002234">
    <property type="entry name" value="Anphylx_rcpt_C3a/C5a1-2"/>
</dbReference>
<keyword evidence="10" id="KW-0807">Transducer</keyword>
<dbReference type="PRINTS" id="PR00426">
    <property type="entry name" value="C5ANPHYLTXNR"/>
</dbReference>
<keyword evidence="8" id="KW-1015">Disulfide bond</keyword>
<proteinExistence type="inferred from homology"/>
<keyword evidence="5 13" id="KW-1133">Transmembrane helix</keyword>
<dbReference type="PANTHER" id="PTHR24225">
    <property type="entry name" value="CHEMOTACTIC RECEPTOR"/>
    <property type="match status" value="1"/>
</dbReference>
<organism evidence="15 16">
    <name type="scientific">Rhynochetos jubatus</name>
    <name type="common">kagu</name>
    <dbReference type="NCBI Taxonomy" id="54386"/>
    <lineage>
        <taxon>Eukaryota</taxon>
        <taxon>Metazoa</taxon>
        <taxon>Chordata</taxon>
        <taxon>Craniata</taxon>
        <taxon>Vertebrata</taxon>
        <taxon>Euteleostomi</taxon>
        <taxon>Archelosauria</taxon>
        <taxon>Archosauria</taxon>
        <taxon>Dinosauria</taxon>
        <taxon>Saurischia</taxon>
        <taxon>Theropoda</taxon>
        <taxon>Coelurosauria</taxon>
        <taxon>Aves</taxon>
        <taxon>Neognathae</taxon>
        <taxon>Neoaves</taxon>
        <taxon>Phaethontimorphae</taxon>
        <taxon>Eurypygiformes</taxon>
        <taxon>Rhynochetidae</taxon>
        <taxon>Rhynochetos</taxon>
    </lineage>
</organism>
<evidence type="ECO:0000313" key="15">
    <source>
        <dbReference type="EMBL" id="NWW88659.1"/>
    </source>
</evidence>
<dbReference type="GO" id="GO:0004930">
    <property type="term" value="F:G protein-coupled receptor activity"/>
    <property type="evidence" value="ECO:0007669"/>
    <property type="project" value="UniProtKB-KW"/>
</dbReference>
<feature type="transmembrane region" description="Helical" evidence="13">
    <location>
        <begin position="23"/>
        <end position="47"/>
    </location>
</feature>
<feature type="non-terminal residue" evidence="15">
    <location>
        <position position="1"/>
    </location>
</feature>
<dbReference type="GO" id="GO:0006935">
    <property type="term" value="P:chemotaxis"/>
    <property type="evidence" value="ECO:0007669"/>
    <property type="project" value="InterPro"/>
</dbReference>
<evidence type="ECO:0000256" key="9">
    <source>
        <dbReference type="ARBA" id="ARBA00023170"/>
    </source>
</evidence>
<evidence type="ECO:0000256" key="5">
    <source>
        <dbReference type="ARBA" id="ARBA00022989"/>
    </source>
</evidence>
<keyword evidence="4 13" id="KW-0812">Transmembrane</keyword>
<evidence type="ECO:0000256" key="12">
    <source>
        <dbReference type="SAM" id="MobiDB-lite"/>
    </source>
</evidence>
<comment type="similarity">
    <text evidence="11">Belongs to the chemokine-like receptor (CMKLR) family.</text>
</comment>
<dbReference type="InterPro" id="IPR000826">
    <property type="entry name" value="Formyl_rcpt-rel"/>
</dbReference>
<dbReference type="GO" id="GO:0004878">
    <property type="term" value="F:complement component C5a receptor activity"/>
    <property type="evidence" value="ECO:0007669"/>
    <property type="project" value="TreeGrafter"/>
</dbReference>
<comment type="subcellular location">
    <subcellularLocation>
        <location evidence="1">Cell membrane</location>
        <topology evidence="1">Multi-pass membrane protein</topology>
    </subcellularLocation>
</comment>
<dbReference type="GO" id="GO:0004876">
    <property type="term" value="F:complement component C3a receptor activity"/>
    <property type="evidence" value="ECO:0007669"/>
    <property type="project" value="TreeGrafter"/>
</dbReference>
<reference evidence="15 16" key="1">
    <citation type="submission" date="2019-09" db="EMBL/GenBank/DDBJ databases">
        <title>Bird 10,000 Genomes (B10K) Project - Family phase.</title>
        <authorList>
            <person name="Zhang G."/>
        </authorList>
    </citation>
    <scope>NUCLEOTIDE SEQUENCE [LARGE SCALE GENOMIC DNA]</scope>
    <source>
        <strain evidence="15">B10K-DU-029-58</strain>
        <tissue evidence="15">Muscle</tissue>
    </source>
</reference>
<dbReference type="InterPro" id="IPR000276">
    <property type="entry name" value="GPCR_Rhodpsn"/>
</dbReference>
<evidence type="ECO:0000256" key="13">
    <source>
        <dbReference type="SAM" id="Phobius"/>
    </source>
</evidence>
<evidence type="ECO:0000256" key="1">
    <source>
        <dbReference type="ARBA" id="ARBA00004651"/>
    </source>
</evidence>
<dbReference type="GO" id="GO:0005886">
    <property type="term" value="C:plasma membrane"/>
    <property type="evidence" value="ECO:0007669"/>
    <property type="project" value="UniProtKB-SubCell"/>
</dbReference>
<feature type="non-terminal residue" evidence="15">
    <location>
        <position position="372"/>
    </location>
</feature>
<dbReference type="Pfam" id="PF00001">
    <property type="entry name" value="7tm_1"/>
    <property type="match status" value="2"/>
</dbReference>
<keyword evidence="9" id="KW-0675">Receptor</keyword>
<dbReference type="SUPFAM" id="SSF81321">
    <property type="entry name" value="Family A G protein-coupled receptor-like"/>
    <property type="match status" value="1"/>
</dbReference>
<keyword evidence="2" id="KW-1003">Cell membrane</keyword>
<dbReference type="Proteomes" id="UP000570016">
    <property type="component" value="Unassembled WGS sequence"/>
</dbReference>
<dbReference type="GO" id="GO:0006954">
    <property type="term" value="P:inflammatory response"/>
    <property type="evidence" value="ECO:0007669"/>
    <property type="project" value="TreeGrafter"/>
</dbReference>
<dbReference type="Gene3D" id="1.20.1070.10">
    <property type="entry name" value="Rhodopsin 7-helix transmembrane proteins"/>
    <property type="match status" value="2"/>
</dbReference>
<feature type="compositionally biased region" description="Basic and acidic residues" evidence="12">
    <location>
        <begin position="356"/>
        <end position="372"/>
    </location>
</feature>
<keyword evidence="6" id="KW-0297">G-protein coupled receptor</keyword>
<dbReference type="EMBL" id="VZRY01002392">
    <property type="protein sequence ID" value="NWW88659.1"/>
    <property type="molecule type" value="Genomic_DNA"/>
</dbReference>
<evidence type="ECO:0000256" key="3">
    <source>
        <dbReference type="ARBA" id="ARBA00022553"/>
    </source>
</evidence>
<evidence type="ECO:0000256" key="4">
    <source>
        <dbReference type="ARBA" id="ARBA00022692"/>
    </source>
</evidence>
<feature type="region of interest" description="Disordered" evidence="12">
    <location>
        <begin position="347"/>
        <end position="372"/>
    </location>
</feature>
<evidence type="ECO:0000256" key="2">
    <source>
        <dbReference type="ARBA" id="ARBA00022475"/>
    </source>
</evidence>
<accession>A0A7K6RT10</accession>
<dbReference type="PANTHER" id="PTHR24225:SF28">
    <property type="entry name" value="C3A ANAPHYLATOXIN CHEMOTACTIC RECEPTOR"/>
    <property type="match status" value="1"/>
</dbReference>
<dbReference type="PRINTS" id="PR00237">
    <property type="entry name" value="GPCRRHODOPSN"/>
</dbReference>
<keyword evidence="7 13" id="KW-0472">Membrane</keyword>
<evidence type="ECO:0000259" key="14">
    <source>
        <dbReference type="PROSITE" id="PS50262"/>
    </source>
</evidence>
<evidence type="ECO:0000256" key="11">
    <source>
        <dbReference type="ARBA" id="ARBA00025736"/>
    </source>
</evidence>
<feature type="transmembrane region" description="Helical" evidence="13">
    <location>
        <begin position="89"/>
        <end position="117"/>
    </location>
</feature>
<feature type="domain" description="G-protein coupled receptors family 1 profile" evidence="14">
    <location>
        <begin position="39"/>
        <end position="322"/>
    </location>
</feature>
<evidence type="ECO:0000256" key="7">
    <source>
        <dbReference type="ARBA" id="ARBA00023136"/>
    </source>
</evidence>
<dbReference type="AlphaFoldDB" id="A0A7K6RT10"/>
<feature type="transmembrane region" description="Helical" evidence="13">
    <location>
        <begin position="266"/>
        <end position="289"/>
    </location>
</feature>
<dbReference type="OrthoDB" id="10037617at2759"/>
<comment type="caution">
    <text evidence="15">The sequence shown here is derived from an EMBL/GenBank/DDBJ whole genome shotgun (WGS) entry which is preliminary data.</text>
</comment>
<dbReference type="InterPro" id="IPR017452">
    <property type="entry name" value="GPCR_Rhodpsn_7TM"/>
</dbReference>
<sequence>MPQQPGNSSWHEQAAGYYAAESIVSIAVFIVVFVVGIPGNGLVIWVAGLKMKRSVNTVWVLNLAVADFTCCLSLPFSIVHLALHERWPYGWFLCKVIPSVITFTMFASVFLLAAISIDRYLLATKPVWCQNHRTVKFVTLICGGVWILAFLFCCPVFHYRDTSTLGGSTECGYAFGDDKVLDYTDDSAGELAEEYSPLAYSGNDSWGSRYGGDYSAPLPLAAINISRSVFGFALPFGVMAVCYALIAFRTRASQFHKPRDRMLRTVVLLVATFFICWAPYHVVGILYLVPTSGTDLSESLIFWDHLSTSLAYANSCINPLLYVFVGRDFRARARRSVQGILEGAFTEQPTRSTPHSPDRSKTSTEKDVGSTV</sequence>
<feature type="transmembrane region" description="Helical" evidence="13">
    <location>
        <begin position="225"/>
        <end position="246"/>
    </location>
</feature>
<evidence type="ECO:0000256" key="6">
    <source>
        <dbReference type="ARBA" id="ARBA00023040"/>
    </source>
</evidence>
<protein>
    <submittedName>
        <fullName evidence="15">C3AR protein</fullName>
    </submittedName>
</protein>
<name>A0A7K6RT10_9AVES</name>
<keyword evidence="16" id="KW-1185">Reference proteome</keyword>
<dbReference type="PRINTS" id="PR01104">
    <property type="entry name" value="ANPHYLATOXNR"/>
</dbReference>
<evidence type="ECO:0000313" key="16">
    <source>
        <dbReference type="Proteomes" id="UP000570016"/>
    </source>
</evidence>
<evidence type="ECO:0000256" key="10">
    <source>
        <dbReference type="ARBA" id="ARBA00023224"/>
    </source>
</evidence>
<feature type="transmembrane region" description="Helical" evidence="13">
    <location>
        <begin position="137"/>
        <end position="159"/>
    </location>
</feature>
<dbReference type="PROSITE" id="PS50262">
    <property type="entry name" value="G_PROTEIN_RECEP_F1_2"/>
    <property type="match status" value="1"/>
</dbReference>